<dbReference type="SFLD" id="SFLDS00003">
    <property type="entry name" value="Haloacid_Dehalogenase"/>
    <property type="match status" value="1"/>
</dbReference>
<gene>
    <name evidence="1" type="ORF">SAMN05661086_01755</name>
</gene>
<dbReference type="InterPro" id="IPR036412">
    <property type="entry name" value="HAD-like_sf"/>
</dbReference>
<dbReference type="NCBIfam" id="TIGR00099">
    <property type="entry name" value="Cof-subfamily"/>
    <property type="match status" value="1"/>
</dbReference>
<dbReference type="RefSeq" id="WP_092560312.1">
    <property type="nucleotide sequence ID" value="NZ_FOYZ01000006.1"/>
</dbReference>
<dbReference type="Proteomes" id="UP000199659">
    <property type="component" value="Unassembled WGS sequence"/>
</dbReference>
<name>A0A1I6JM81_9FIRM</name>
<dbReference type="EMBL" id="FOYZ01000006">
    <property type="protein sequence ID" value="SFR80073.1"/>
    <property type="molecule type" value="Genomic_DNA"/>
</dbReference>
<evidence type="ECO:0008006" key="3">
    <source>
        <dbReference type="Google" id="ProtNLM"/>
    </source>
</evidence>
<dbReference type="PROSITE" id="PS01229">
    <property type="entry name" value="COF_2"/>
    <property type="match status" value="1"/>
</dbReference>
<dbReference type="Gene3D" id="3.30.1240.10">
    <property type="match status" value="1"/>
</dbReference>
<dbReference type="NCBIfam" id="TIGR01484">
    <property type="entry name" value="HAD-SF-IIB"/>
    <property type="match status" value="1"/>
</dbReference>
<dbReference type="InterPro" id="IPR006379">
    <property type="entry name" value="HAD-SF_hydro_IIB"/>
</dbReference>
<dbReference type="STRING" id="37658.SAMN05661086_01755"/>
<dbReference type="InterPro" id="IPR023214">
    <property type="entry name" value="HAD_sf"/>
</dbReference>
<sequence length="262" mass="29727">MTKYAIFFDIDGTIIDENSGIIPASCIEGIKQAQKNGHMVFINTGRPFPAIDTCIKDIGFDGYVCGCGTYVKYRGQELLQRTLGNELSQRIVVDLLDHNIDGILEGHQNIYYRNQVISEAVGNIKERHQSMDTGFLKGWEDEKISFDKLAIWTLPESNFQGFEAKYKDTFEFIHRDICFYELVPHGYSKATGIQFLEKHLNIDHCHTIAIGDSTNDISMLGYVGISIAMGNSNPILFEQVNYVTKDIMQDGVYWGLKQFQII</sequence>
<dbReference type="PANTHER" id="PTHR10000">
    <property type="entry name" value="PHOSPHOSERINE PHOSPHATASE"/>
    <property type="match status" value="1"/>
</dbReference>
<dbReference type="GO" id="GO:0016791">
    <property type="term" value="F:phosphatase activity"/>
    <property type="evidence" value="ECO:0007669"/>
    <property type="project" value="TreeGrafter"/>
</dbReference>
<dbReference type="SUPFAM" id="SSF56784">
    <property type="entry name" value="HAD-like"/>
    <property type="match status" value="1"/>
</dbReference>
<dbReference type="AlphaFoldDB" id="A0A1I6JM81"/>
<proteinExistence type="predicted"/>
<protein>
    <recommendedName>
        <fullName evidence="3">Cof subfamily of IIB subfamily of haloacid dehalogenase superfamily/HAD-superfamily hydrolase, subfamily IIB</fullName>
    </recommendedName>
</protein>
<dbReference type="SFLD" id="SFLDG01140">
    <property type="entry name" value="C2.B:_Phosphomannomutase_and_P"/>
    <property type="match status" value="1"/>
</dbReference>
<accession>A0A1I6JM81</accession>
<dbReference type="OrthoDB" id="9810101at2"/>
<keyword evidence="2" id="KW-1185">Reference proteome</keyword>
<dbReference type="GO" id="GO:0005829">
    <property type="term" value="C:cytosol"/>
    <property type="evidence" value="ECO:0007669"/>
    <property type="project" value="TreeGrafter"/>
</dbReference>
<dbReference type="InterPro" id="IPR000150">
    <property type="entry name" value="Cof"/>
</dbReference>
<evidence type="ECO:0000313" key="2">
    <source>
        <dbReference type="Proteomes" id="UP000199659"/>
    </source>
</evidence>
<dbReference type="PANTHER" id="PTHR10000:SF25">
    <property type="entry name" value="PHOSPHATASE YKRA-RELATED"/>
    <property type="match status" value="1"/>
</dbReference>
<dbReference type="GO" id="GO:0000287">
    <property type="term" value="F:magnesium ion binding"/>
    <property type="evidence" value="ECO:0007669"/>
    <property type="project" value="TreeGrafter"/>
</dbReference>
<dbReference type="Pfam" id="PF08282">
    <property type="entry name" value="Hydrolase_3"/>
    <property type="match status" value="1"/>
</dbReference>
<dbReference type="Gene3D" id="3.40.50.1000">
    <property type="entry name" value="HAD superfamily/HAD-like"/>
    <property type="match status" value="1"/>
</dbReference>
<reference evidence="1 2" key="1">
    <citation type="submission" date="2016-10" db="EMBL/GenBank/DDBJ databases">
        <authorList>
            <person name="de Groot N.N."/>
        </authorList>
    </citation>
    <scope>NUCLEOTIDE SEQUENCE [LARGE SCALE GENOMIC DNA]</scope>
    <source>
        <strain evidence="1 2">743A</strain>
    </source>
</reference>
<evidence type="ECO:0000313" key="1">
    <source>
        <dbReference type="EMBL" id="SFR80073.1"/>
    </source>
</evidence>
<organism evidence="1 2">
    <name type="scientific">Anaeromicropila populeti</name>
    <dbReference type="NCBI Taxonomy" id="37658"/>
    <lineage>
        <taxon>Bacteria</taxon>
        <taxon>Bacillati</taxon>
        <taxon>Bacillota</taxon>
        <taxon>Clostridia</taxon>
        <taxon>Lachnospirales</taxon>
        <taxon>Lachnospiraceae</taxon>
        <taxon>Anaeromicropila</taxon>
    </lineage>
</organism>